<gene>
    <name evidence="2" type="ORF">LSP00402_LOCUS3560</name>
</gene>
<dbReference type="AlphaFoldDB" id="A0A7S2TJB6"/>
<dbReference type="SUPFAM" id="SSF56112">
    <property type="entry name" value="Protein kinase-like (PK-like)"/>
    <property type="match status" value="1"/>
</dbReference>
<proteinExistence type="predicted"/>
<feature type="compositionally biased region" description="Basic and acidic residues" evidence="1">
    <location>
        <begin position="134"/>
        <end position="149"/>
    </location>
</feature>
<evidence type="ECO:0008006" key="3">
    <source>
        <dbReference type="Google" id="ProtNLM"/>
    </source>
</evidence>
<feature type="region of interest" description="Disordered" evidence="1">
    <location>
        <begin position="1"/>
        <end position="23"/>
    </location>
</feature>
<evidence type="ECO:0000256" key="1">
    <source>
        <dbReference type="SAM" id="MobiDB-lite"/>
    </source>
</evidence>
<feature type="compositionally biased region" description="Acidic residues" evidence="1">
    <location>
        <begin position="120"/>
        <end position="133"/>
    </location>
</feature>
<sequence>MTNPLELREKVTRGDRPEIPSHTPPPLAALLESMWHQEIIMRPTTAQVLEVLEKLYATMMEKENTVEDYIMVRRTTDLQDGRHDAKSKGLHESGAKMIGSNMSNTRNRGFLAAPQGPQETIEEEADVEAQQNEEDGKKNDGRQAEHIAV</sequence>
<evidence type="ECO:0000313" key="2">
    <source>
        <dbReference type="EMBL" id="CAD9751132.1"/>
    </source>
</evidence>
<feature type="compositionally biased region" description="Basic and acidic residues" evidence="1">
    <location>
        <begin position="80"/>
        <end position="94"/>
    </location>
</feature>
<feature type="compositionally biased region" description="Basic and acidic residues" evidence="1">
    <location>
        <begin position="1"/>
        <end position="19"/>
    </location>
</feature>
<dbReference type="EMBL" id="HBHP01005726">
    <property type="protein sequence ID" value="CAD9751132.1"/>
    <property type="molecule type" value="Transcribed_RNA"/>
</dbReference>
<accession>A0A7S2TJB6</accession>
<protein>
    <recommendedName>
        <fullName evidence="3">Serine-threonine/tyrosine-protein kinase catalytic domain-containing protein</fullName>
    </recommendedName>
</protein>
<dbReference type="InterPro" id="IPR011009">
    <property type="entry name" value="Kinase-like_dom_sf"/>
</dbReference>
<name>A0A7S2TJB6_9EUKA</name>
<dbReference type="Gene3D" id="1.10.510.10">
    <property type="entry name" value="Transferase(Phosphotransferase) domain 1"/>
    <property type="match status" value="1"/>
</dbReference>
<reference evidence="2" key="1">
    <citation type="submission" date="2021-01" db="EMBL/GenBank/DDBJ databases">
        <authorList>
            <person name="Corre E."/>
            <person name="Pelletier E."/>
            <person name="Niang G."/>
            <person name="Scheremetjew M."/>
            <person name="Finn R."/>
            <person name="Kale V."/>
            <person name="Holt S."/>
            <person name="Cochrane G."/>
            <person name="Meng A."/>
            <person name="Brown T."/>
            <person name="Cohen L."/>
        </authorList>
    </citation>
    <scope>NUCLEOTIDE SEQUENCE</scope>
    <source>
        <strain evidence="2">CCMP622</strain>
    </source>
</reference>
<organism evidence="2">
    <name type="scientific">Lotharella oceanica</name>
    <dbReference type="NCBI Taxonomy" id="641309"/>
    <lineage>
        <taxon>Eukaryota</taxon>
        <taxon>Sar</taxon>
        <taxon>Rhizaria</taxon>
        <taxon>Cercozoa</taxon>
        <taxon>Chlorarachniophyceae</taxon>
        <taxon>Lotharella</taxon>
    </lineage>
</organism>
<feature type="region of interest" description="Disordered" evidence="1">
    <location>
        <begin position="80"/>
        <end position="149"/>
    </location>
</feature>